<dbReference type="InterPro" id="IPR050466">
    <property type="entry name" value="Carboxylest/Gibb_receptor"/>
</dbReference>
<dbReference type="OrthoDB" id="408631at2759"/>
<sequence length="319" mass="35567">MASDSKEVATDLSPLLKVYEDGRVERFFGSPYVPPSPEDPSTSVSSKDITISADFSARLYLPNVQDSSKKFPILVYFHCGGFCTESAFSILHHRYLNLLVSEANALAVSVEYRLAPECPLPAAYEDCWAALQWISSHVVVNSNTDKEHWLLSHGNFDEVYIGGDSSGANIVHNIAMRAGVESLDGDVKILGGFLSHPFFWDPEINAENVEETMLYRVWRLVYPAPPGGLDNPMINPLADDSPSLSQLGCSRLFVCTSEKDELRERTGLYVQTLTESGWKGEVELVEIEGEDHCFHIFHLESEKAKSLVKRLAFFINNNN</sequence>
<proteinExistence type="inferred from homology"/>
<dbReference type="InterPro" id="IPR029058">
    <property type="entry name" value="AB_hydrolase_fold"/>
</dbReference>
<reference evidence="3" key="1">
    <citation type="journal article" date="2025" name="Foods">
        <title>Unveiling the Microbial Signatures of Arabica Coffee Cherries: Insights into Ripeness Specific Diversity, Functional Traits, and Implications for Quality and Safety.</title>
        <authorList>
            <consortium name="RefSeq"/>
            <person name="Tenea G.N."/>
            <person name="Cifuentes V."/>
            <person name="Reyes P."/>
            <person name="Cevallos-Vallejos M."/>
        </authorList>
    </citation>
    <scope>NUCLEOTIDE SEQUENCE [LARGE SCALE GENOMIC DNA]</scope>
</reference>
<gene>
    <name evidence="4" type="primary">LOC113734104</name>
</gene>
<dbReference type="GeneID" id="113734104"/>
<feature type="domain" description="Alpha/beta hydrolase fold-3" evidence="2">
    <location>
        <begin position="74"/>
        <end position="295"/>
    </location>
</feature>
<dbReference type="Pfam" id="PF07859">
    <property type="entry name" value="Abhydrolase_3"/>
    <property type="match status" value="1"/>
</dbReference>
<dbReference type="Proteomes" id="UP001652660">
    <property type="component" value="Chromosome 3c"/>
</dbReference>
<comment type="similarity">
    <text evidence="1">Belongs to the 'GDXG' lipolytic enzyme family.</text>
</comment>
<evidence type="ECO:0000313" key="3">
    <source>
        <dbReference type="Proteomes" id="UP001652660"/>
    </source>
</evidence>
<protein>
    <submittedName>
        <fullName evidence="4">2-hydroxyisoflavanone dehydratase-like</fullName>
    </submittedName>
</protein>
<dbReference type="PANTHER" id="PTHR23024:SF551">
    <property type="entry name" value="2-HYDROXYISOFLAVANONE DEHYDRATASE-LIKE"/>
    <property type="match status" value="1"/>
</dbReference>
<dbReference type="SUPFAM" id="SSF53474">
    <property type="entry name" value="alpha/beta-Hydrolases"/>
    <property type="match status" value="1"/>
</dbReference>
<dbReference type="AlphaFoldDB" id="A0A6P6WLY9"/>
<evidence type="ECO:0000256" key="1">
    <source>
        <dbReference type="ARBA" id="ARBA00010515"/>
    </source>
</evidence>
<dbReference type="RefSeq" id="XP_027116250.2">
    <property type="nucleotide sequence ID" value="XM_027260449.2"/>
</dbReference>
<name>A0A6P6WLY9_COFAR</name>
<evidence type="ECO:0000259" key="2">
    <source>
        <dbReference type="Pfam" id="PF07859"/>
    </source>
</evidence>
<keyword evidence="3" id="KW-1185">Reference proteome</keyword>
<evidence type="ECO:0000313" key="4">
    <source>
        <dbReference type="RefSeq" id="XP_027116250.2"/>
    </source>
</evidence>
<dbReference type="Gene3D" id="3.40.50.1820">
    <property type="entry name" value="alpha/beta hydrolase"/>
    <property type="match status" value="1"/>
</dbReference>
<dbReference type="GO" id="GO:0016787">
    <property type="term" value="F:hydrolase activity"/>
    <property type="evidence" value="ECO:0007669"/>
    <property type="project" value="InterPro"/>
</dbReference>
<accession>A0A6P6WLY9</accession>
<dbReference type="PANTHER" id="PTHR23024">
    <property type="entry name" value="ARYLACETAMIDE DEACETYLASE"/>
    <property type="match status" value="1"/>
</dbReference>
<organism evidence="3 4">
    <name type="scientific">Coffea arabica</name>
    <name type="common">Arabian coffee</name>
    <dbReference type="NCBI Taxonomy" id="13443"/>
    <lineage>
        <taxon>Eukaryota</taxon>
        <taxon>Viridiplantae</taxon>
        <taxon>Streptophyta</taxon>
        <taxon>Embryophyta</taxon>
        <taxon>Tracheophyta</taxon>
        <taxon>Spermatophyta</taxon>
        <taxon>Magnoliopsida</taxon>
        <taxon>eudicotyledons</taxon>
        <taxon>Gunneridae</taxon>
        <taxon>Pentapetalae</taxon>
        <taxon>asterids</taxon>
        <taxon>lamiids</taxon>
        <taxon>Gentianales</taxon>
        <taxon>Rubiaceae</taxon>
        <taxon>Ixoroideae</taxon>
        <taxon>Gardenieae complex</taxon>
        <taxon>Bertiereae - Coffeeae clade</taxon>
        <taxon>Coffeeae</taxon>
        <taxon>Coffea</taxon>
    </lineage>
</organism>
<reference evidence="4" key="2">
    <citation type="submission" date="2025-08" db="UniProtKB">
        <authorList>
            <consortium name="RefSeq"/>
        </authorList>
    </citation>
    <scope>IDENTIFICATION</scope>
    <source>
        <tissue evidence="4">Leaves</tissue>
    </source>
</reference>
<dbReference type="InterPro" id="IPR013094">
    <property type="entry name" value="AB_hydrolase_3"/>
</dbReference>